<organism evidence="2 3">
    <name type="scientific">Allosaccharopolyspora coralli</name>
    <dbReference type="NCBI Taxonomy" id="2665642"/>
    <lineage>
        <taxon>Bacteria</taxon>
        <taxon>Bacillati</taxon>
        <taxon>Actinomycetota</taxon>
        <taxon>Actinomycetes</taxon>
        <taxon>Pseudonocardiales</taxon>
        <taxon>Pseudonocardiaceae</taxon>
        <taxon>Allosaccharopolyspora</taxon>
    </lineage>
</organism>
<dbReference type="RefSeq" id="WP_154074947.1">
    <property type="nucleotide sequence ID" value="NZ_CP045929.1"/>
</dbReference>
<dbReference type="EMBL" id="CP045929">
    <property type="protein sequence ID" value="QGK68338.1"/>
    <property type="molecule type" value="Genomic_DNA"/>
</dbReference>
<accession>A0A5Q3Q170</accession>
<evidence type="ECO:0000313" key="3">
    <source>
        <dbReference type="Proteomes" id="UP000371041"/>
    </source>
</evidence>
<dbReference type="AlphaFoldDB" id="A0A5Q3Q170"/>
<evidence type="ECO:0000313" key="2">
    <source>
        <dbReference type="EMBL" id="QGK68338.1"/>
    </source>
</evidence>
<keyword evidence="3" id="KW-1185">Reference proteome</keyword>
<dbReference type="Proteomes" id="UP000371041">
    <property type="component" value="Chromosome"/>
</dbReference>
<feature type="region of interest" description="Disordered" evidence="1">
    <location>
        <begin position="101"/>
        <end position="124"/>
    </location>
</feature>
<evidence type="ECO:0000256" key="1">
    <source>
        <dbReference type="SAM" id="MobiDB-lite"/>
    </source>
</evidence>
<reference evidence="3" key="1">
    <citation type="submission" date="2019-11" db="EMBL/GenBank/DDBJ databases">
        <title>The complete genome sequence of Saccharopolyspora sp. E2A.</title>
        <authorList>
            <person name="Zhang G."/>
        </authorList>
    </citation>
    <scope>NUCLEOTIDE SEQUENCE [LARGE SCALE GENOMIC DNA]</scope>
    <source>
        <strain evidence="3">E2A</strain>
    </source>
</reference>
<proteinExistence type="predicted"/>
<feature type="compositionally biased region" description="Acidic residues" evidence="1">
    <location>
        <begin position="111"/>
        <end position="124"/>
    </location>
</feature>
<dbReference type="KEGG" id="sace:GIY23_01065"/>
<sequence>MNADEYYDGIPVAELPITDIDVPDPVHLQRSRRYRGAVDVDPVAAIEAAGDPAGLVARDPNSATGEAIRAIGYAPTAELVLISDDHPPTGLWHVATAWSASHRQRSAYTGSDEEEVNDHDEPES</sequence>
<protein>
    <submittedName>
        <fullName evidence="2">Uncharacterized protein</fullName>
    </submittedName>
</protein>
<name>A0A5Q3Q170_9PSEU</name>
<gene>
    <name evidence="2" type="ORF">GIY23_01065</name>
</gene>